<dbReference type="EMBL" id="BGZK01003855">
    <property type="protein sequence ID" value="GBP05080.1"/>
    <property type="molecule type" value="Genomic_DNA"/>
</dbReference>
<feature type="region of interest" description="Disordered" evidence="1">
    <location>
        <begin position="228"/>
        <end position="248"/>
    </location>
</feature>
<dbReference type="AlphaFoldDB" id="A0A4C1SV31"/>
<accession>A0A4C1SV31</accession>
<evidence type="ECO:0000313" key="3">
    <source>
        <dbReference type="Proteomes" id="UP000299102"/>
    </source>
</evidence>
<protein>
    <submittedName>
        <fullName evidence="2">Uncharacterized protein</fullName>
    </submittedName>
</protein>
<organism evidence="2 3">
    <name type="scientific">Eumeta variegata</name>
    <name type="common">Bagworm moth</name>
    <name type="synonym">Eumeta japonica</name>
    <dbReference type="NCBI Taxonomy" id="151549"/>
    <lineage>
        <taxon>Eukaryota</taxon>
        <taxon>Metazoa</taxon>
        <taxon>Ecdysozoa</taxon>
        <taxon>Arthropoda</taxon>
        <taxon>Hexapoda</taxon>
        <taxon>Insecta</taxon>
        <taxon>Pterygota</taxon>
        <taxon>Neoptera</taxon>
        <taxon>Endopterygota</taxon>
        <taxon>Lepidoptera</taxon>
        <taxon>Glossata</taxon>
        <taxon>Ditrysia</taxon>
        <taxon>Tineoidea</taxon>
        <taxon>Psychidae</taxon>
        <taxon>Oiketicinae</taxon>
        <taxon>Eumeta</taxon>
    </lineage>
</organism>
<gene>
    <name evidence="2" type="ORF">EVAR_101339_1</name>
</gene>
<name>A0A4C1SV31_EUMVA</name>
<feature type="region of interest" description="Disordered" evidence="1">
    <location>
        <begin position="304"/>
        <end position="332"/>
    </location>
</feature>
<proteinExistence type="predicted"/>
<feature type="compositionally biased region" description="Gly residues" evidence="1">
    <location>
        <begin position="228"/>
        <end position="238"/>
    </location>
</feature>
<comment type="caution">
    <text evidence="2">The sequence shown here is derived from an EMBL/GenBank/DDBJ whole genome shotgun (WGS) entry which is preliminary data.</text>
</comment>
<reference evidence="2 3" key="1">
    <citation type="journal article" date="2019" name="Commun. Biol.">
        <title>The bagworm genome reveals a unique fibroin gene that provides high tensile strength.</title>
        <authorList>
            <person name="Kono N."/>
            <person name="Nakamura H."/>
            <person name="Ohtoshi R."/>
            <person name="Tomita M."/>
            <person name="Numata K."/>
            <person name="Arakawa K."/>
        </authorList>
    </citation>
    <scope>NUCLEOTIDE SEQUENCE [LARGE SCALE GENOMIC DNA]</scope>
</reference>
<dbReference type="OrthoDB" id="10026072at2759"/>
<evidence type="ECO:0000313" key="2">
    <source>
        <dbReference type="EMBL" id="GBP05080.1"/>
    </source>
</evidence>
<keyword evidence="3" id="KW-1185">Reference proteome</keyword>
<dbReference type="Proteomes" id="UP000299102">
    <property type="component" value="Unassembled WGS sequence"/>
</dbReference>
<sequence length="332" mass="34734">MEIIPILSLLRCRPPTRADVLSAAEAFISCIFEFRIHRVCCVVKGLTPPKVVLSYFFLRSLNGLAPPVGVVEQDNARPESCAVIGGIGLSRFSLPQGHQCVGSPGCLVGRNRRFSRRGSRCAPSGITILEDLPTGSATDNAAKAGEENLAAKPRLETESDSDPVAHRYGEKEELMRRVHESVKAISALVAGPGSKLNKADISNVAAHGHEILAVVTALNQRLAGGAPGCAGEAGGGEGKPSDTGAAIRKPESGPVLAIYPVAEQLENIKTAEDTKQLLKSAIDPASIQAQVTKMRKVGRAGVVVQTTSAESADKIRKTKGGPAHATSDGTAQ</sequence>
<evidence type="ECO:0000256" key="1">
    <source>
        <dbReference type="SAM" id="MobiDB-lite"/>
    </source>
</evidence>